<protein>
    <submittedName>
        <fullName evidence="1">Protein-L-IsoD(D-D) O-methyltransferase</fullName>
    </submittedName>
</protein>
<dbReference type="AlphaFoldDB" id="K6DL72"/>
<comment type="caution">
    <text evidence="1">The sequence shown here is derived from an EMBL/GenBank/DDBJ whole genome shotgun (WGS) entry which is preliminary data.</text>
</comment>
<dbReference type="PANTHER" id="PTHR36112">
    <property type="entry name" value="RIBOSOMAL RNA SMALL SUBUNIT METHYLTRANSFERASE J"/>
    <property type="match status" value="1"/>
</dbReference>
<dbReference type="Proteomes" id="UP000006315">
    <property type="component" value="Unassembled WGS sequence"/>
</dbReference>
<organism evidence="1 2">
    <name type="scientific">Schinkia azotoformans LMG 9581</name>
    <dbReference type="NCBI Taxonomy" id="1131731"/>
    <lineage>
        <taxon>Bacteria</taxon>
        <taxon>Bacillati</taxon>
        <taxon>Bacillota</taxon>
        <taxon>Bacilli</taxon>
        <taxon>Bacillales</taxon>
        <taxon>Bacillaceae</taxon>
        <taxon>Calidifontibacillus/Schinkia group</taxon>
        <taxon>Schinkia</taxon>
    </lineage>
</organism>
<gene>
    <name evidence="1" type="ORF">BAZO_02522</name>
</gene>
<dbReference type="GeneID" id="89468210"/>
<evidence type="ECO:0000313" key="2">
    <source>
        <dbReference type="Proteomes" id="UP000006315"/>
    </source>
</evidence>
<dbReference type="InterPro" id="IPR007536">
    <property type="entry name" value="16SrRNA_methylTrfase_J"/>
</dbReference>
<accession>K6DL72</accession>
<dbReference type="Pfam" id="PF04445">
    <property type="entry name" value="SAM_MT"/>
    <property type="match status" value="1"/>
</dbReference>
<keyword evidence="1" id="KW-0808">Transferase</keyword>
<sequence>MIITTAGRTNNEMVQLAIRYATLLQIPYISRRKLSVEEIMVQEKDDVLVVGQNRLDIYPLNHPHEPIFFHPNSAMFRVKRVLRGEDDPLVYAAGLKEGMTFLDCTLGLGSDSIVASSVVGKTGRVVGIEGNRFIAFLLQHGLKTWESGNDEMNLAMSRIEVVQRNNLDFLKEQKNNSFDVVYFDPMFNMKIEESDGIKGLRNIALYTDILEETIVEAKRVANKRIILKDHWKSTRFETFGFAVFRRKTAKFHFGVIGTDD</sequence>
<name>K6DL72_SCHAZ</name>
<dbReference type="RefSeq" id="WP_003329652.1">
    <property type="nucleotide sequence ID" value="NZ_AJLR01000034.1"/>
</dbReference>
<evidence type="ECO:0000313" key="1">
    <source>
        <dbReference type="EMBL" id="EKN68918.1"/>
    </source>
</evidence>
<dbReference type="GO" id="GO:0008990">
    <property type="term" value="F:rRNA (guanine-N2-)-methyltransferase activity"/>
    <property type="evidence" value="ECO:0007669"/>
    <property type="project" value="InterPro"/>
</dbReference>
<dbReference type="Gene3D" id="3.40.50.150">
    <property type="entry name" value="Vaccinia Virus protein VP39"/>
    <property type="match status" value="1"/>
</dbReference>
<keyword evidence="2" id="KW-1185">Reference proteome</keyword>
<proteinExistence type="predicted"/>
<dbReference type="STRING" id="1131731.BAZO_02522"/>
<dbReference type="PANTHER" id="PTHR36112:SF1">
    <property type="entry name" value="RIBOSOMAL RNA SMALL SUBUNIT METHYLTRANSFERASE J"/>
    <property type="match status" value="1"/>
</dbReference>
<dbReference type="InterPro" id="IPR029063">
    <property type="entry name" value="SAM-dependent_MTases_sf"/>
</dbReference>
<dbReference type="PATRIC" id="fig|1131731.3.peg.518"/>
<dbReference type="EMBL" id="AJLR01000034">
    <property type="protein sequence ID" value="EKN68918.1"/>
    <property type="molecule type" value="Genomic_DNA"/>
</dbReference>
<reference evidence="1 2" key="1">
    <citation type="journal article" date="2012" name="Front. Microbiol.">
        <title>Redundancy and modularity in membrane-associated dissimilatory nitrate reduction in Bacillus.</title>
        <authorList>
            <person name="Heylen K."/>
            <person name="Keltjens J."/>
        </authorList>
    </citation>
    <scope>NUCLEOTIDE SEQUENCE [LARGE SCALE GENOMIC DNA]</scope>
    <source>
        <strain evidence="1 2">LMG 9581</strain>
    </source>
</reference>
<keyword evidence="1" id="KW-0489">Methyltransferase</keyword>
<dbReference type="SUPFAM" id="SSF53335">
    <property type="entry name" value="S-adenosyl-L-methionine-dependent methyltransferases"/>
    <property type="match status" value="1"/>
</dbReference>